<feature type="transmembrane region" description="Helical" evidence="1">
    <location>
        <begin position="54"/>
        <end position="72"/>
    </location>
</feature>
<dbReference type="RefSeq" id="WP_169398205.1">
    <property type="nucleotide sequence ID" value="NZ_BAAAJH010000052.1"/>
</dbReference>
<organism evidence="2 3">
    <name type="scientific">Pseudonocardia xinjiangensis</name>
    <dbReference type="NCBI Taxonomy" id="75289"/>
    <lineage>
        <taxon>Bacteria</taxon>
        <taxon>Bacillati</taxon>
        <taxon>Actinomycetota</taxon>
        <taxon>Actinomycetes</taxon>
        <taxon>Pseudonocardiales</taxon>
        <taxon>Pseudonocardiaceae</taxon>
        <taxon>Pseudonocardia</taxon>
    </lineage>
</organism>
<evidence type="ECO:0000313" key="3">
    <source>
        <dbReference type="Proteomes" id="UP001296706"/>
    </source>
</evidence>
<evidence type="ECO:0008006" key="4">
    <source>
        <dbReference type="Google" id="ProtNLM"/>
    </source>
</evidence>
<keyword evidence="3" id="KW-1185">Reference proteome</keyword>
<sequence length="259" mass="27038">MADESVAPAGAGAGAPRRPGLSFALLLRAGAAALGIAALVAGCVSAFVLRSDTAAVAVLVAGTALVIVVLVLPRLSELNVGTDGVSLKLTMEAAATGAPTAAGVMENSGLARFAIAYEIVHSELRGDPEYESARVHLQDVLVERASAMAFGSTIPAAEVRALFIGGSPVLRTLSIGFMKGDPSTADTGLLASAITAPASANEQYQALDLIERLWARWSREEREYLRSRIRATDFQPGTSRSRLAARILDLPVEPRLPQH</sequence>
<evidence type="ECO:0000313" key="2">
    <source>
        <dbReference type="EMBL" id="NMH80146.1"/>
    </source>
</evidence>
<name>A0ABX1RIC4_9PSEU</name>
<dbReference type="Proteomes" id="UP001296706">
    <property type="component" value="Unassembled WGS sequence"/>
</dbReference>
<proteinExistence type="predicted"/>
<keyword evidence="1" id="KW-1133">Transmembrane helix</keyword>
<keyword evidence="1" id="KW-0472">Membrane</keyword>
<keyword evidence="1" id="KW-0812">Transmembrane</keyword>
<feature type="transmembrane region" description="Helical" evidence="1">
    <location>
        <begin position="25"/>
        <end position="48"/>
    </location>
</feature>
<reference evidence="2 3" key="1">
    <citation type="submission" date="2020-04" db="EMBL/GenBank/DDBJ databases">
        <authorList>
            <person name="Klaysubun C."/>
            <person name="Duangmal K."/>
            <person name="Lipun K."/>
        </authorList>
    </citation>
    <scope>NUCLEOTIDE SEQUENCE [LARGE SCALE GENOMIC DNA]</scope>
    <source>
        <strain evidence="2 3">JCM 11839</strain>
    </source>
</reference>
<comment type="caution">
    <text evidence="2">The sequence shown here is derived from an EMBL/GenBank/DDBJ whole genome shotgun (WGS) entry which is preliminary data.</text>
</comment>
<dbReference type="EMBL" id="JAAXKY010000090">
    <property type="protein sequence ID" value="NMH80146.1"/>
    <property type="molecule type" value="Genomic_DNA"/>
</dbReference>
<evidence type="ECO:0000256" key="1">
    <source>
        <dbReference type="SAM" id="Phobius"/>
    </source>
</evidence>
<protein>
    <recommendedName>
        <fullName evidence="4">DUF4239 domain-containing protein</fullName>
    </recommendedName>
</protein>
<accession>A0ABX1RIC4</accession>
<gene>
    <name evidence="2" type="ORF">HF577_24035</name>
</gene>